<feature type="domain" description="RRM" evidence="7">
    <location>
        <begin position="77"/>
        <end position="155"/>
    </location>
</feature>
<accession>A0ABM0M6C4</accession>
<keyword evidence="2 4" id="KW-0863">Zinc-finger</keyword>
<evidence type="ECO:0000256" key="2">
    <source>
        <dbReference type="ARBA" id="ARBA00022771"/>
    </source>
</evidence>
<feature type="domain" description="Tudor" evidence="8">
    <location>
        <begin position="408"/>
        <end position="467"/>
    </location>
</feature>
<evidence type="ECO:0000256" key="4">
    <source>
        <dbReference type="PROSITE-ProRule" id="PRU00134"/>
    </source>
</evidence>
<dbReference type="InterPro" id="IPR035437">
    <property type="entry name" value="SNase_OB-fold_sf"/>
</dbReference>
<feature type="compositionally biased region" description="Polar residues" evidence="6">
    <location>
        <begin position="264"/>
        <end position="273"/>
    </location>
</feature>
<dbReference type="CDD" id="cd00590">
    <property type="entry name" value="RRM_SF"/>
    <property type="match status" value="1"/>
</dbReference>
<evidence type="ECO:0000256" key="6">
    <source>
        <dbReference type="SAM" id="MobiDB-lite"/>
    </source>
</evidence>
<evidence type="ECO:0000256" key="3">
    <source>
        <dbReference type="ARBA" id="ARBA00022833"/>
    </source>
</evidence>
<gene>
    <name evidence="11" type="primary">LOC102804588</name>
</gene>
<dbReference type="Gene3D" id="3.30.70.330">
    <property type="match status" value="1"/>
</dbReference>
<evidence type="ECO:0000313" key="10">
    <source>
        <dbReference type="Proteomes" id="UP000694865"/>
    </source>
</evidence>
<dbReference type="Gene3D" id="2.40.50.90">
    <property type="match status" value="4"/>
</dbReference>
<dbReference type="Pfam" id="PF00567">
    <property type="entry name" value="TUDOR"/>
    <property type="match status" value="4"/>
</dbReference>
<dbReference type="PANTHER" id="PTHR22948:SF29">
    <property type="entry name" value="FI02030P-RELATED"/>
    <property type="match status" value="1"/>
</dbReference>
<sequence>MPYVPQMKPRLGYNSPSSGGGGDASTLSDWDPMKEDYMSPSFNSYNKGPGANLTGSGTPSEVLNSSEDYRGRSRNEHQVYVTGIPKELDKRGLANLFNRAGNVIDVKIMNSKFQDRGDTFGFVTYDSMKGTVNAISQLDGFKIQDCILHVAATRDNDRKNRNEGQVNPQQHRSFASAGRGSLLNNSVGSPNGKLISTQEDTGTRVENHVELNKQSFSRLPRTDGRESGTHRASFGHADQFSNASGNKPKDEGIVSPRVAMGNKSDGSTSLQTTPRPCMKCGKASLQWCSRCMGPYCSVDCQRTHWSQHKLSCNKMQQRSSVNNMKTETEKLVTENQMSASKCNSSVDIPYESVPNKPSFEVLVTEFDNPSSFWCQLVIEKNVIDLTVMMDRMNTLYHGSENQTDLVYTPVINGLCAAQFSGDQGWYRARVLDINPDNTVHVQFVDFGNKELVQKSSLRKLNDEFCQFPIQGLKCSLGGIEPMDTQKGWSDDAKELVKSKLLNQKCSTQYERRMGDTHELWVCDPSPDNHDPGSVINDLMKHLKFAKAKSSKVAEPTQSSMLKMESSRRVILASHLPKLQVKKSGYFPVMCTYIEHPQSFYMKLYDLDQLKRQAAIQEDINDMCKNTAYIAFEPQVDELVCAFCKTESWWYRGIVKAVKGDEALVQYCDFGNHETIPKTLLRLCKQDHSALPIQAVHCTLAGVVPINEESRWTNSAIELFRLKAENKNLVARYVDMVGDKYQVELFDEATNKRMHHEIIKAKLGKSNEIKSNGIDCDLSPTNGEVTLLVESDNVEIDESMVCSVSSVNLPSEFWLQNAYKARELLDLQEDLNLFYNKMPPRLFRPKVGDMCAAKFTLDNNWYRTMVTEIGSSAEFPTVFYIDFGNSETLNVVNLRQLEEQFTPLPMQAMRCRLSNIKPTTKEWIPDAINYFKGKVEGSHVEVKFTGREDNVLSVQMFTPDDKSVSINEDLVKKELALPLGSDEGATSQLPTAESQSKLSPGQIKPNCSMPGGPVQIISDLSLISLPDMDGGFPACVTDITNPEDFYIQLATLEAVSHLAGLMSSIASIYPQESAPRFVPMKDHVCCAKFSEDQAWYRAVVKDTTENNQIRVQFIDFGNYGMVSVDDIQSLDPQISSTPVLAVHCSLDGVTGRSENNNWSTDAIQLFASKVLNEQCTLKIVKEGNPWNVELYCKDDTKSINQQLIEEYLANKKMPPVPGQLAIPVQRMFYLQGKIIALHKSLTPSMGSLEIWKLWFDDR</sequence>
<evidence type="ECO:0000313" key="11">
    <source>
        <dbReference type="RefSeq" id="XP_006815565.1"/>
    </source>
</evidence>
<keyword evidence="1" id="KW-0479">Metal-binding</keyword>
<dbReference type="SUPFAM" id="SSF63748">
    <property type="entry name" value="Tudor/PWWP/MBT"/>
    <property type="match status" value="4"/>
</dbReference>
<dbReference type="SMART" id="SM00360">
    <property type="entry name" value="RRM"/>
    <property type="match status" value="1"/>
</dbReference>
<reference evidence="11" key="1">
    <citation type="submission" date="2025-08" db="UniProtKB">
        <authorList>
            <consortium name="RefSeq"/>
        </authorList>
    </citation>
    <scope>IDENTIFICATION</scope>
    <source>
        <tissue evidence="11">Testes</tissue>
    </source>
</reference>
<feature type="compositionally biased region" description="Basic and acidic residues" evidence="6">
    <location>
        <begin position="201"/>
        <end position="211"/>
    </location>
</feature>
<dbReference type="SMART" id="SM00333">
    <property type="entry name" value="TUDOR"/>
    <property type="match status" value="4"/>
</dbReference>
<dbReference type="RefSeq" id="XP_006815565.1">
    <property type="nucleotide sequence ID" value="XM_006815502.1"/>
</dbReference>
<dbReference type="PROSITE" id="PS50304">
    <property type="entry name" value="TUDOR"/>
    <property type="match status" value="4"/>
</dbReference>
<feature type="compositionally biased region" description="Polar residues" evidence="6">
    <location>
        <begin position="182"/>
        <end position="200"/>
    </location>
</feature>
<dbReference type="Pfam" id="PF00076">
    <property type="entry name" value="RRM_1"/>
    <property type="match status" value="1"/>
</dbReference>
<dbReference type="PROSITE" id="PS50102">
    <property type="entry name" value="RRM"/>
    <property type="match status" value="1"/>
</dbReference>
<dbReference type="PANTHER" id="PTHR22948">
    <property type="entry name" value="TUDOR DOMAIN CONTAINING PROTEIN"/>
    <property type="match status" value="1"/>
</dbReference>
<organism evidence="10 11">
    <name type="scientific">Saccoglossus kowalevskii</name>
    <name type="common">Acorn worm</name>
    <dbReference type="NCBI Taxonomy" id="10224"/>
    <lineage>
        <taxon>Eukaryota</taxon>
        <taxon>Metazoa</taxon>
        <taxon>Hemichordata</taxon>
        <taxon>Enteropneusta</taxon>
        <taxon>Harrimaniidae</taxon>
        <taxon>Saccoglossus</taxon>
    </lineage>
</organism>
<feature type="domain" description="Tudor" evidence="8">
    <location>
        <begin position="632"/>
        <end position="690"/>
    </location>
</feature>
<feature type="region of interest" description="Disordered" evidence="6">
    <location>
        <begin position="157"/>
        <end position="273"/>
    </location>
</feature>
<keyword evidence="3" id="KW-0862">Zinc</keyword>
<evidence type="ECO:0000256" key="1">
    <source>
        <dbReference type="ARBA" id="ARBA00022723"/>
    </source>
</evidence>
<dbReference type="SUPFAM" id="SSF144232">
    <property type="entry name" value="HIT/MYND zinc finger-like"/>
    <property type="match status" value="1"/>
</dbReference>
<keyword evidence="10" id="KW-1185">Reference proteome</keyword>
<name>A0ABM0M6C4_SACKO</name>
<dbReference type="PROSITE" id="PS50865">
    <property type="entry name" value="ZF_MYND_2"/>
    <property type="match status" value="1"/>
</dbReference>
<dbReference type="SUPFAM" id="SSF54928">
    <property type="entry name" value="RNA-binding domain, RBD"/>
    <property type="match status" value="1"/>
</dbReference>
<feature type="domain" description="MYND-type" evidence="9">
    <location>
        <begin position="277"/>
        <end position="312"/>
    </location>
</feature>
<evidence type="ECO:0000259" key="8">
    <source>
        <dbReference type="PROSITE" id="PS50304"/>
    </source>
</evidence>
<feature type="region of interest" description="Disordered" evidence="6">
    <location>
        <begin position="980"/>
        <end position="1001"/>
    </location>
</feature>
<dbReference type="Gene3D" id="2.30.30.140">
    <property type="match status" value="4"/>
</dbReference>
<feature type="compositionally biased region" description="Polar residues" evidence="6">
    <location>
        <begin position="983"/>
        <end position="998"/>
    </location>
</feature>
<dbReference type="InterPro" id="IPR012677">
    <property type="entry name" value="Nucleotide-bd_a/b_plait_sf"/>
</dbReference>
<evidence type="ECO:0000256" key="5">
    <source>
        <dbReference type="PROSITE-ProRule" id="PRU00176"/>
    </source>
</evidence>
<feature type="compositionally biased region" description="Polar residues" evidence="6">
    <location>
        <begin position="53"/>
        <end position="66"/>
    </location>
</feature>
<feature type="compositionally biased region" description="Polar residues" evidence="6">
    <location>
        <begin position="163"/>
        <end position="173"/>
    </location>
</feature>
<dbReference type="Pfam" id="PF01753">
    <property type="entry name" value="zf-MYND"/>
    <property type="match status" value="1"/>
</dbReference>
<dbReference type="InterPro" id="IPR050621">
    <property type="entry name" value="Tudor_domain_containing"/>
</dbReference>
<feature type="domain" description="Tudor" evidence="8">
    <location>
        <begin position="843"/>
        <end position="903"/>
    </location>
</feature>
<feature type="region of interest" description="Disordered" evidence="6">
    <location>
        <begin position="1"/>
        <end position="71"/>
    </location>
</feature>
<keyword evidence="5" id="KW-0694">RNA-binding</keyword>
<evidence type="ECO:0000259" key="9">
    <source>
        <dbReference type="PROSITE" id="PS50865"/>
    </source>
</evidence>
<dbReference type="InterPro" id="IPR035979">
    <property type="entry name" value="RBD_domain_sf"/>
</dbReference>
<protein>
    <submittedName>
        <fullName evidence="11">Tudor domain-containing protein 1-like</fullName>
    </submittedName>
</protein>
<feature type="compositionally biased region" description="Basic and acidic residues" evidence="6">
    <location>
        <begin position="220"/>
        <end position="229"/>
    </location>
</feature>
<dbReference type="InterPro" id="IPR002999">
    <property type="entry name" value="Tudor"/>
</dbReference>
<feature type="domain" description="Tudor" evidence="8">
    <location>
        <begin position="1077"/>
        <end position="1136"/>
    </location>
</feature>
<dbReference type="Gene3D" id="6.10.140.2220">
    <property type="match status" value="1"/>
</dbReference>
<evidence type="ECO:0000259" key="7">
    <source>
        <dbReference type="PROSITE" id="PS50102"/>
    </source>
</evidence>
<dbReference type="Proteomes" id="UP000694865">
    <property type="component" value="Unplaced"/>
</dbReference>
<dbReference type="GeneID" id="102804588"/>
<proteinExistence type="predicted"/>
<dbReference type="InterPro" id="IPR000504">
    <property type="entry name" value="RRM_dom"/>
</dbReference>
<dbReference type="InterPro" id="IPR002893">
    <property type="entry name" value="Znf_MYND"/>
</dbReference>